<sequence length="132" mass="14830">MHDRNKKAMELIAKGWSALKEVDRVIDYCKLNDRRLIPLLRVGLSFGGENQDSLIRSLEGNVVMGFLPFQQVNIGLNAGAGVRIGELAAKENFELALETDNSNTHARYWLSRLHLKYSVPRACKAMRSCLVS</sequence>
<evidence type="ECO:0000313" key="2">
    <source>
        <dbReference type="Proteomes" id="UP000238479"/>
    </source>
</evidence>
<evidence type="ECO:0000313" key="1">
    <source>
        <dbReference type="EMBL" id="PRQ46424.1"/>
    </source>
</evidence>
<dbReference type="STRING" id="74649.A0A2P6RJ30"/>
<dbReference type="PANTHER" id="PTHR45500">
    <property type="entry name" value="OS02G0202600 PROTEIN"/>
    <property type="match status" value="1"/>
</dbReference>
<reference evidence="1 2" key="1">
    <citation type="journal article" date="2018" name="Nat. Genet.">
        <title>The Rosa genome provides new insights in the design of modern roses.</title>
        <authorList>
            <person name="Bendahmane M."/>
        </authorList>
    </citation>
    <scope>NUCLEOTIDE SEQUENCE [LARGE SCALE GENOMIC DNA]</scope>
    <source>
        <strain evidence="2">cv. Old Blush</strain>
    </source>
</reference>
<dbReference type="Proteomes" id="UP000238479">
    <property type="component" value="Chromosome 2"/>
</dbReference>
<protein>
    <submittedName>
        <fullName evidence="1">Uncharacterized protein</fullName>
    </submittedName>
</protein>
<dbReference type="EMBL" id="PDCK01000040">
    <property type="protein sequence ID" value="PRQ46424.1"/>
    <property type="molecule type" value="Genomic_DNA"/>
</dbReference>
<organism evidence="1 2">
    <name type="scientific">Rosa chinensis</name>
    <name type="common">China rose</name>
    <dbReference type="NCBI Taxonomy" id="74649"/>
    <lineage>
        <taxon>Eukaryota</taxon>
        <taxon>Viridiplantae</taxon>
        <taxon>Streptophyta</taxon>
        <taxon>Embryophyta</taxon>
        <taxon>Tracheophyta</taxon>
        <taxon>Spermatophyta</taxon>
        <taxon>Magnoliopsida</taxon>
        <taxon>eudicotyledons</taxon>
        <taxon>Gunneridae</taxon>
        <taxon>Pentapetalae</taxon>
        <taxon>rosids</taxon>
        <taxon>fabids</taxon>
        <taxon>Rosales</taxon>
        <taxon>Rosaceae</taxon>
        <taxon>Rosoideae</taxon>
        <taxon>Rosoideae incertae sedis</taxon>
        <taxon>Rosa</taxon>
    </lineage>
</organism>
<dbReference type="PANTHER" id="PTHR45500:SF1">
    <property type="entry name" value="OS02G0202600 PROTEIN"/>
    <property type="match status" value="1"/>
</dbReference>
<name>A0A2P6RJ30_ROSCH</name>
<proteinExistence type="predicted"/>
<gene>
    <name evidence="1" type="ORF">RchiOBHm_Chr2g0088941</name>
</gene>
<comment type="caution">
    <text evidence="1">The sequence shown here is derived from an EMBL/GenBank/DDBJ whole genome shotgun (WGS) entry which is preliminary data.</text>
</comment>
<keyword evidence="2" id="KW-1185">Reference proteome</keyword>
<dbReference type="AlphaFoldDB" id="A0A2P6RJ30"/>
<accession>A0A2P6RJ30</accession>
<dbReference type="Gramene" id="PRQ46424">
    <property type="protein sequence ID" value="PRQ46424"/>
    <property type="gene ID" value="RchiOBHm_Chr2g0088941"/>
</dbReference>